<dbReference type="PANTHER" id="PTHR30469">
    <property type="entry name" value="MULTIDRUG RESISTANCE PROTEIN MDTA"/>
    <property type="match status" value="1"/>
</dbReference>
<dbReference type="Pfam" id="PF25989">
    <property type="entry name" value="YknX_C"/>
    <property type="match status" value="1"/>
</dbReference>
<dbReference type="GO" id="GO:1990281">
    <property type="term" value="C:efflux pump complex"/>
    <property type="evidence" value="ECO:0007669"/>
    <property type="project" value="TreeGrafter"/>
</dbReference>
<comment type="similarity">
    <text evidence="1">Belongs to the membrane fusion protein (MFP) (TC 8.A.1) family.</text>
</comment>
<dbReference type="GO" id="GO:0015562">
    <property type="term" value="F:efflux transmembrane transporter activity"/>
    <property type="evidence" value="ECO:0007669"/>
    <property type="project" value="TreeGrafter"/>
</dbReference>
<name>A0A502FF70_9SPHN</name>
<organism evidence="3 4">
    <name type="scientific">Sphingomonas glacialis</name>
    <dbReference type="NCBI Taxonomy" id="658225"/>
    <lineage>
        <taxon>Bacteria</taxon>
        <taxon>Pseudomonadati</taxon>
        <taxon>Pseudomonadota</taxon>
        <taxon>Alphaproteobacteria</taxon>
        <taxon>Sphingomonadales</taxon>
        <taxon>Sphingomonadaceae</taxon>
        <taxon>Sphingomonas</taxon>
    </lineage>
</organism>
<proteinExistence type="inferred from homology"/>
<dbReference type="Proteomes" id="UP000319931">
    <property type="component" value="Unassembled WGS sequence"/>
</dbReference>
<dbReference type="Gene3D" id="1.10.287.470">
    <property type="entry name" value="Helix hairpin bin"/>
    <property type="match status" value="1"/>
</dbReference>
<dbReference type="InterPro" id="IPR058637">
    <property type="entry name" value="YknX-like_C"/>
</dbReference>
<dbReference type="AlphaFoldDB" id="A0A502FF70"/>
<dbReference type="NCBIfam" id="TIGR01730">
    <property type="entry name" value="RND_mfp"/>
    <property type="match status" value="1"/>
</dbReference>
<evidence type="ECO:0000259" key="2">
    <source>
        <dbReference type="Pfam" id="PF25989"/>
    </source>
</evidence>
<protein>
    <submittedName>
        <fullName evidence="3">Efflux RND transporter periplasmic adaptor subunit</fullName>
    </submittedName>
</protein>
<dbReference type="EMBL" id="RCZC01000010">
    <property type="protein sequence ID" value="TPG48011.1"/>
    <property type="molecule type" value="Genomic_DNA"/>
</dbReference>
<feature type="domain" description="YknX-like C-terminal permuted SH3-like" evidence="2">
    <location>
        <begin position="274"/>
        <end position="341"/>
    </location>
</feature>
<evidence type="ECO:0000313" key="4">
    <source>
        <dbReference type="Proteomes" id="UP000319931"/>
    </source>
</evidence>
<accession>A0A502FF70</accession>
<dbReference type="Gene3D" id="2.40.50.100">
    <property type="match status" value="1"/>
</dbReference>
<evidence type="ECO:0000256" key="1">
    <source>
        <dbReference type="ARBA" id="ARBA00009477"/>
    </source>
</evidence>
<dbReference type="Gene3D" id="2.40.420.20">
    <property type="match status" value="1"/>
</dbReference>
<dbReference type="OrthoDB" id="34181at2"/>
<keyword evidence="4" id="KW-1185">Reference proteome</keyword>
<dbReference type="Gene3D" id="2.40.30.170">
    <property type="match status" value="1"/>
</dbReference>
<dbReference type="SUPFAM" id="SSF111369">
    <property type="entry name" value="HlyD-like secretion proteins"/>
    <property type="match status" value="1"/>
</dbReference>
<reference evidence="3 4" key="1">
    <citation type="journal article" date="2019" name="Environ. Microbiol.">
        <title>Species interactions and distinct microbial communities in high Arctic permafrost affected cryosols are associated with the CH4 and CO2 gas fluxes.</title>
        <authorList>
            <person name="Altshuler I."/>
            <person name="Hamel J."/>
            <person name="Turney S."/>
            <person name="Magnuson E."/>
            <person name="Levesque R."/>
            <person name="Greer C."/>
            <person name="Whyte L.G."/>
        </authorList>
    </citation>
    <scope>NUCLEOTIDE SEQUENCE [LARGE SCALE GENOMIC DNA]</scope>
    <source>
        <strain evidence="3 4">E6.1</strain>
    </source>
</reference>
<dbReference type="RefSeq" id="WP_140852337.1">
    <property type="nucleotide sequence ID" value="NZ_RCZC01000010.1"/>
</dbReference>
<sequence>MAMNLKLLGPAVGLFLTACSGSDSSTDQATPPTALVTLAQATQGSIAETVKLYGVAEAGPAGSIALSAPTEAIVARIVAPVGTRVTRGQLVVQLSPAPNTRLDLAKASADARAADAAYARAQRLRKDGLVGDADVETARAAAQSADVTLASLRGRAGSLALTAPAAGYVASVANNPGDLVQAGASIAMITNGSGLRARFGADPTVARTLSPGAQIKIAGTKGRATVSVPIQSIDPVVNPNTRLESVFTTLPPSLGIGSGEVLQGEVATQTQSSAVTIPYQALLDDGGQPYVFVVASGIAHRHDVQTGPTGGDRIAIVKGVSSGNRVVTDGGTALEDGMKVRTK</sequence>
<comment type="caution">
    <text evidence="3">The sequence shown here is derived from an EMBL/GenBank/DDBJ whole genome shotgun (WGS) entry which is preliminary data.</text>
</comment>
<gene>
    <name evidence="3" type="ORF">EAH76_21535</name>
</gene>
<dbReference type="PROSITE" id="PS51257">
    <property type="entry name" value="PROKAR_LIPOPROTEIN"/>
    <property type="match status" value="1"/>
</dbReference>
<evidence type="ECO:0000313" key="3">
    <source>
        <dbReference type="EMBL" id="TPG48011.1"/>
    </source>
</evidence>
<dbReference type="InterPro" id="IPR006143">
    <property type="entry name" value="RND_pump_MFP"/>
</dbReference>
<dbReference type="PANTHER" id="PTHR30469:SF15">
    <property type="entry name" value="HLYD FAMILY OF SECRETION PROTEINS"/>
    <property type="match status" value="1"/>
</dbReference>